<evidence type="ECO:0000313" key="1">
    <source>
        <dbReference type="EMBL" id="OJA50498.1"/>
    </source>
</evidence>
<comment type="caution">
    <text evidence="1">The sequence shown here is derived from an EMBL/GenBank/DDBJ whole genome shotgun (WGS) entry which is preliminary data.</text>
</comment>
<gene>
    <name evidence="1" type="ORF">BGV66_03610</name>
</gene>
<sequence length="116" mass="12765">MKMASEKIRVLKIDNEKITSRKTGQTRDMRVLHCFVESRYEDPKTGELVDGSFVAKTSLFDADVSIEVGEEYIVQYRLSEGYGPDAGRLTPRIVSWTPLSKGRPVAKPAAASGAAS</sequence>
<evidence type="ECO:0000313" key="2">
    <source>
        <dbReference type="Proteomes" id="UP000183667"/>
    </source>
</evidence>
<dbReference type="AlphaFoldDB" id="A0ABD6QA15"/>
<proteinExistence type="predicted"/>
<dbReference type="Proteomes" id="UP000183667">
    <property type="component" value="Unassembled WGS sequence"/>
</dbReference>
<dbReference type="EMBL" id="MEAU01000003">
    <property type="protein sequence ID" value="OJA50498.1"/>
    <property type="molecule type" value="Genomic_DNA"/>
</dbReference>
<protein>
    <recommendedName>
        <fullName evidence="3">Single-stranded DNA-binding protein</fullName>
    </recommendedName>
</protein>
<accession>A0ABD6QA15</accession>
<evidence type="ECO:0008006" key="3">
    <source>
        <dbReference type="Google" id="ProtNLM"/>
    </source>
</evidence>
<reference evidence="2" key="1">
    <citation type="submission" date="2016-08" db="EMBL/GenBank/DDBJ databases">
        <title>Population biology and virulence potential of Burkholderia ubonensis.</title>
        <authorList>
            <person name="Price E.P."/>
            <person name="Currie B.J."/>
            <person name="Wagner D.M."/>
        </authorList>
    </citation>
    <scope>NUCLEOTIDE SEQUENCE [LARGE SCALE GENOMIC DNA]</scope>
    <source>
        <strain evidence="2">MSMB0103</strain>
    </source>
</reference>
<name>A0ABD6QA15_9BURK</name>
<organism evidence="1 2">
    <name type="scientific">Burkholderia ubonensis</name>
    <dbReference type="NCBI Taxonomy" id="101571"/>
    <lineage>
        <taxon>Bacteria</taxon>
        <taxon>Pseudomonadati</taxon>
        <taxon>Pseudomonadota</taxon>
        <taxon>Betaproteobacteria</taxon>
        <taxon>Burkholderiales</taxon>
        <taxon>Burkholderiaceae</taxon>
        <taxon>Burkholderia</taxon>
        <taxon>Burkholderia cepacia complex</taxon>
    </lineage>
</organism>